<dbReference type="PANTHER" id="PTHR34218:SF4">
    <property type="entry name" value="ACYL-HOMOSERINE LACTONE ACYLASE QUIP"/>
    <property type="match status" value="1"/>
</dbReference>
<keyword evidence="2" id="KW-0378">Hydrolase</keyword>
<organism evidence="7 8">
    <name type="scientific">Candidatus Ruania gallistercoris</name>
    <dbReference type="NCBI Taxonomy" id="2838746"/>
    <lineage>
        <taxon>Bacteria</taxon>
        <taxon>Bacillati</taxon>
        <taxon>Actinomycetota</taxon>
        <taxon>Actinomycetes</taxon>
        <taxon>Micrococcales</taxon>
        <taxon>Ruaniaceae</taxon>
        <taxon>Ruania</taxon>
    </lineage>
</organism>
<keyword evidence="5" id="KW-0479">Metal-binding</keyword>
<gene>
    <name evidence="7" type="ORF">H9815_01630</name>
</gene>
<dbReference type="Proteomes" id="UP000824037">
    <property type="component" value="Unassembled WGS sequence"/>
</dbReference>
<dbReference type="GO" id="GO:0017000">
    <property type="term" value="P:antibiotic biosynthetic process"/>
    <property type="evidence" value="ECO:0007669"/>
    <property type="project" value="InterPro"/>
</dbReference>
<dbReference type="EMBL" id="DXBY01000030">
    <property type="protein sequence ID" value="HIZ34450.1"/>
    <property type="molecule type" value="Genomic_DNA"/>
</dbReference>
<feature type="region of interest" description="Disordered" evidence="6">
    <location>
        <begin position="507"/>
        <end position="527"/>
    </location>
</feature>
<dbReference type="Gene3D" id="1.10.439.10">
    <property type="entry name" value="Penicillin Amidohydrolase, domain 1"/>
    <property type="match status" value="1"/>
</dbReference>
<evidence type="ECO:0000256" key="5">
    <source>
        <dbReference type="PIRSR" id="PIRSR001227-2"/>
    </source>
</evidence>
<dbReference type="InterPro" id="IPR002692">
    <property type="entry name" value="S45"/>
</dbReference>
<dbReference type="AlphaFoldDB" id="A0A9D2EBP1"/>
<dbReference type="InterPro" id="IPR043147">
    <property type="entry name" value="Penicillin_amidase_A-knob"/>
</dbReference>
<evidence type="ECO:0000256" key="4">
    <source>
        <dbReference type="PIRSR" id="PIRSR001227-1"/>
    </source>
</evidence>
<evidence type="ECO:0000256" key="6">
    <source>
        <dbReference type="SAM" id="MobiDB-lite"/>
    </source>
</evidence>
<dbReference type="PANTHER" id="PTHR34218">
    <property type="entry name" value="PEPTIDASE S45 PENICILLIN AMIDASE"/>
    <property type="match status" value="1"/>
</dbReference>
<dbReference type="GO" id="GO:0046872">
    <property type="term" value="F:metal ion binding"/>
    <property type="evidence" value="ECO:0007669"/>
    <property type="project" value="UniProtKB-KW"/>
</dbReference>
<comment type="similarity">
    <text evidence="1">Belongs to the peptidase S45 family.</text>
</comment>
<feature type="binding site" evidence="5">
    <location>
        <position position="518"/>
    </location>
    <ligand>
        <name>Ca(2+)</name>
        <dbReference type="ChEBI" id="CHEBI:29108"/>
    </ligand>
</feature>
<dbReference type="Gene3D" id="2.30.120.10">
    <property type="match status" value="1"/>
</dbReference>
<name>A0A9D2EBP1_9MICO</name>
<evidence type="ECO:0000256" key="1">
    <source>
        <dbReference type="ARBA" id="ARBA00006586"/>
    </source>
</evidence>
<comment type="cofactor">
    <cofactor evidence="5">
        <name>Ca(2+)</name>
        <dbReference type="ChEBI" id="CHEBI:29108"/>
    </cofactor>
    <text evidence="5">Binds 1 Ca(2+) ion per dimer.</text>
</comment>
<evidence type="ECO:0000313" key="8">
    <source>
        <dbReference type="Proteomes" id="UP000824037"/>
    </source>
</evidence>
<sequence>MPGKSIVRRVLLAVAALLVVVLVVGTVTTFTFVRRPLPAESGDITIPGLSGDVEVIRDERGIPHIYADDPVDLFMAQGFVNAQDRFFEMDYRRHLTAGRMAELVGNVETAVDADRAIRTMGWREVAEQEWDLLEADTRAYLTAYADGVNAYLADRAPSETALEYTVLGLNVEVTDIEPWHPVDSLAWLKAMAWDLMGNYGDELTRAAVYGRTGEVAMVEAMYPDYPIAENLPILPTAEEVSRQQEQAADGGGSPGRAEPAGPSTLTAIEDALSALHAVTRPMGAGDGIGSNSWVVAGEHTATGMPMLANDPHLAPSVPGIWYQQGLHCRSVDADCPFDVAGFGFAGMPGIVIGHNADLAWGLTNLASDSSDFFLERTFSDGTYLYDGERLPLTERTEVIEVNGADPIELTVRSTEHGPLISDGIEVTQAAGEAPLPEDAPAPGSDGYGVALSWTALQPGRTMDAVFMFNTASGAEDIAAAAERFEVPTQNIVYATTEGDIGYQAPGTIPVRDRVSDGPVPADGTWPRPGWDPAYDWQGFLEPEDLPAEQNPEAGIIVAANQPVQNLRRHPELGVDFDYGYRAQEIRDQLQDRIEAGNLLTVADMNEIQLVETNPAAEMLVPTLQQVQIDEENAEFVHEAVALFDDWDYVNSADSPAAAYFSSVWANVLRLTFWDQVPPAERPSGNSRAIAVVAELLEDEDNPWWDDRATLNVVEQRDEILAQALVDARTQLTVSLGKEPTDWSWGRLHQLTPSHPVLGGDGVPGVVADYVNLSSTQLGGGPSIVNATGWSASNWDEDGYPDFSVNWVPSMRMVVDLADLDASTWVNLTGNSGHPASAHYDDQYQTWAGGETFGWPFTRPAVDGAEADTLRLHP</sequence>
<dbReference type="SUPFAM" id="SSF56235">
    <property type="entry name" value="N-terminal nucleophile aminohydrolases (Ntn hydrolases)"/>
    <property type="match status" value="1"/>
</dbReference>
<dbReference type="InterPro" id="IPR014395">
    <property type="entry name" value="Pen/GL7ACA/AHL_acylase"/>
</dbReference>
<keyword evidence="5" id="KW-0106">Calcium</keyword>
<dbReference type="Pfam" id="PF01804">
    <property type="entry name" value="Penicil_amidase"/>
    <property type="match status" value="1"/>
</dbReference>
<dbReference type="InterPro" id="IPR043146">
    <property type="entry name" value="Penicillin_amidase_N_B-knob"/>
</dbReference>
<feature type="binding site" evidence="5">
    <location>
        <position position="368"/>
    </location>
    <ligand>
        <name>Ca(2+)</name>
        <dbReference type="ChEBI" id="CHEBI:29108"/>
    </ligand>
</feature>
<reference evidence="7" key="1">
    <citation type="journal article" date="2021" name="PeerJ">
        <title>Extensive microbial diversity within the chicken gut microbiome revealed by metagenomics and culture.</title>
        <authorList>
            <person name="Gilroy R."/>
            <person name="Ravi A."/>
            <person name="Getino M."/>
            <person name="Pursley I."/>
            <person name="Horton D.L."/>
            <person name="Alikhan N.F."/>
            <person name="Baker D."/>
            <person name="Gharbi K."/>
            <person name="Hall N."/>
            <person name="Watson M."/>
            <person name="Adriaenssens E.M."/>
            <person name="Foster-Nyarko E."/>
            <person name="Jarju S."/>
            <person name="Secka A."/>
            <person name="Antonio M."/>
            <person name="Oren A."/>
            <person name="Chaudhuri R.R."/>
            <person name="La Ragione R."/>
            <person name="Hildebrand F."/>
            <person name="Pallen M.J."/>
        </authorList>
    </citation>
    <scope>NUCLEOTIDE SEQUENCE</scope>
    <source>
        <strain evidence="7">ChiGjej4B4-7305</strain>
    </source>
</reference>
<keyword evidence="3" id="KW-0865">Zymogen</keyword>
<evidence type="ECO:0000256" key="3">
    <source>
        <dbReference type="ARBA" id="ARBA00023145"/>
    </source>
</evidence>
<comment type="caution">
    <text evidence="7">The sequence shown here is derived from an EMBL/GenBank/DDBJ whole genome shotgun (WGS) entry which is preliminary data.</text>
</comment>
<dbReference type="CDD" id="cd03747">
    <property type="entry name" value="Ntn_PGA_like"/>
    <property type="match status" value="1"/>
</dbReference>
<feature type="binding site" evidence="5">
    <location>
        <position position="371"/>
    </location>
    <ligand>
        <name>Ca(2+)</name>
        <dbReference type="ChEBI" id="CHEBI:29108"/>
    </ligand>
</feature>
<evidence type="ECO:0000256" key="2">
    <source>
        <dbReference type="ARBA" id="ARBA00022801"/>
    </source>
</evidence>
<protein>
    <submittedName>
        <fullName evidence="7">Penicillin acylase family protein</fullName>
    </submittedName>
</protein>
<evidence type="ECO:0000313" key="7">
    <source>
        <dbReference type="EMBL" id="HIZ34450.1"/>
    </source>
</evidence>
<dbReference type="GO" id="GO:0016811">
    <property type="term" value="F:hydrolase activity, acting on carbon-nitrogen (but not peptide) bonds, in linear amides"/>
    <property type="evidence" value="ECO:0007669"/>
    <property type="project" value="InterPro"/>
</dbReference>
<dbReference type="PIRSF" id="PIRSF001227">
    <property type="entry name" value="Pen_acylase"/>
    <property type="match status" value="1"/>
</dbReference>
<dbReference type="Gene3D" id="3.60.20.10">
    <property type="entry name" value="Glutamine Phosphoribosylpyrophosphate, subunit 1, domain 1"/>
    <property type="match status" value="1"/>
</dbReference>
<feature type="active site" description="Nucleophile" evidence="4">
    <location>
        <position position="290"/>
    </location>
</feature>
<reference evidence="7" key="2">
    <citation type="submission" date="2021-04" db="EMBL/GenBank/DDBJ databases">
        <authorList>
            <person name="Gilroy R."/>
        </authorList>
    </citation>
    <scope>NUCLEOTIDE SEQUENCE</scope>
    <source>
        <strain evidence="7">ChiGjej4B4-7305</strain>
    </source>
</reference>
<dbReference type="InterPro" id="IPR029055">
    <property type="entry name" value="Ntn_hydrolases_N"/>
</dbReference>
<proteinExistence type="inferred from homology"/>
<accession>A0A9D2EBP1</accession>
<feature type="region of interest" description="Disordered" evidence="6">
    <location>
        <begin position="239"/>
        <end position="263"/>
    </location>
</feature>
<feature type="binding site" evidence="5">
    <location>
        <position position="202"/>
    </location>
    <ligand>
        <name>Ca(2+)</name>
        <dbReference type="ChEBI" id="CHEBI:29108"/>
    </ligand>
</feature>
<dbReference type="Gene3D" id="1.10.1400.10">
    <property type="match status" value="1"/>
</dbReference>
<dbReference type="InterPro" id="IPR023343">
    <property type="entry name" value="Penicillin_amidase_dom1"/>
</dbReference>